<dbReference type="Proteomes" id="UP000256388">
    <property type="component" value="Unassembled WGS sequence"/>
</dbReference>
<dbReference type="Pfam" id="PF01653">
    <property type="entry name" value="DNA_ligase_aden"/>
    <property type="match status" value="1"/>
</dbReference>
<dbReference type="NCBIfam" id="NF005932">
    <property type="entry name" value="PRK07956.1"/>
    <property type="match status" value="1"/>
</dbReference>
<keyword evidence="4 15" id="KW-0436">Ligase</keyword>
<dbReference type="PROSITE" id="PS01056">
    <property type="entry name" value="DNA_LIGASE_N2"/>
    <property type="match status" value="1"/>
</dbReference>
<dbReference type="Pfam" id="PF03120">
    <property type="entry name" value="OB_DNA_ligase"/>
    <property type="match status" value="1"/>
</dbReference>
<name>A0A347ZT18_9CHLR</name>
<evidence type="ECO:0000256" key="14">
    <source>
        <dbReference type="ARBA" id="ARBA00060881"/>
    </source>
</evidence>
<feature type="binding site" evidence="15">
    <location>
        <position position="425"/>
    </location>
    <ligand>
        <name>Zn(2+)</name>
        <dbReference type="ChEBI" id="CHEBI:29105"/>
    </ligand>
</feature>
<feature type="binding site" evidence="15">
    <location>
        <position position="445"/>
    </location>
    <ligand>
        <name>Zn(2+)</name>
        <dbReference type="ChEBI" id="CHEBI:29105"/>
    </ligand>
</feature>
<dbReference type="SUPFAM" id="SSF47781">
    <property type="entry name" value="RuvA domain 2-like"/>
    <property type="match status" value="1"/>
</dbReference>
<keyword evidence="6 15" id="KW-0479">Metal-binding</keyword>
<keyword evidence="10 15" id="KW-0520">NAD</keyword>
<evidence type="ECO:0000256" key="2">
    <source>
        <dbReference type="ARBA" id="ARBA00012722"/>
    </source>
</evidence>
<dbReference type="InterPro" id="IPR036420">
    <property type="entry name" value="BRCT_dom_sf"/>
</dbReference>
<feature type="binding site" evidence="15">
    <location>
        <position position="440"/>
    </location>
    <ligand>
        <name>Zn(2+)</name>
        <dbReference type="ChEBI" id="CHEBI:29105"/>
    </ligand>
</feature>
<comment type="function">
    <text evidence="1 15">DNA ligase that catalyzes the formation of phosphodiester linkages between 5'-phosphoryl and 3'-hydroxyl groups in double-stranded DNA using NAD as a coenzyme and as the energy source for the reaction. It is essential for DNA replication and repair of damaged DNA.</text>
</comment>
<dbReference type="InterPro" id="IPR004149">
    <property type="entry name" value="Znf_DNAligase_C4"/>
</dbReference>
<feature type="binding site" evidence="15">
    <location>
        <position position="422"/>
    </location>
    <ligand>
        <name>Zn(2+)</name>
        <dbReference type="ChEBI" id="CHEBI:29105"/>
    </ligand>
</feature>
<dbReference type="PANTHER" id="PTHR23389">
    <property type="entry name" value="CHROMOSOME TRANSMISSION FIDELITY FACTOR 18"/>
    <property type="match status" value="1"/>
</dbReference>
<dbReference type="NCBIfam" id="TIGR00575">
    <property type="entry name" value="dnlj"/>
    <property type="match status" value="1"/>
</dbReference>
<dbReference type="FunFam" id="1.10.150.20:FF:000007">
    <property type="entry name" value="DNA ligase"/>
    <property type="match status" value="1"/>
</dbReference>
<dbReference type="SMART" id="SM00532">
    <property type="entry name" value="LIGANc"/>
    <property type="match status" value="1"/>
</dbReference>
<dbReference type="CDD" id="cd00114">
    <property type="entry name" value="LIGANc"/>
    <property type="match status" value="1"/>
</dbReference>
<keyword evidence="9 15" id="KW-0460">Magnesium</keyword>
<comment type="similarity">
    <text evidence="14 15">Belongs to the NAD-dependent DNA ligase family. LigA subfamily.</text>
</comment>
<dbReference type="HAMAP" id="MF_01588">
    <property type="entry name" value="DNA_ligase_A"/>
    <property type="match status" value="1"/>
</dbReference>
<keyword evidence="7 15" id="KW-0227">DNA damage</keyword>
<dbReference type="InterPro" id="IPR010994">
    <property type="entry name" value="RuvA_2-like"/>
</dbReference>
<dbReference type="SMART" id="SM00278">
    <property type="entry name" value="HhH1"/>
    <property type="match status" value="3"/>
</dbReference>
<dbReference type="Pfam" id="PF12826">
    <property type="entry name" value="HHH_2"/>
    <property type="match status" value="1"/>
</dbReference>
<keyword evidence="5 15" id="KW-0235">DNA replication</keyword>
<feature type="domain" description="BRCT" evidence="16">
    <location>
        <begin position="604"/>
        <end position="684"/>
    </location>
</feature>
<dbReference type="PROSITE" id="PS50172">
    <property type="entry name" value="BRCT"/>
    <property type="match status" value="1"/>
</dbReference>
<dbReference type="SUPFAM" id="SSF52113">
    <property type="entry name" value="BRCT domain"/>
    <property type="match status" value="1"/>
</dbReference>
<comment type="cofactor">
    <cofactor evidence="15">
        <name>Mg(2+)</name>
        <dbReference type="ChEBI" id="CHEBI:18420"/>
    </cofactor>
    <cofactor evidence="15">
        <name>Mn(2+)</name>
        <dbReference type="ChEBI" id="CHEBI:29035"/>
    </cofactor>
</comment>
<feature type="binding site" evidence="15">
    <location>
        <position position="126"/>
    </location>
    <ligand>
        <name>NAD(+)</name>
        <dbReference type="ChEBI" id="CHEBI:57540"/>
    </ligand>
</feature>
<dbReference type="PIRSF" id="PIRSF001604">
    <property type="entry name" value="LigA"/>
    <property type="match status" value="1"/>
</dbReference>
<dbReference type="CDD" id="cd17748">
    <property type="entry name" value="BRCT_DNA_ligase_like"/>
    <property type="match status" value="1"/>
</dbReference>
<accession>A0A347ZT18</accession>
<feature type="binding site" evidence="15">
    <location>
        <position position="190"/>
    </location>
    <ligand>
        <name>NAD(+)</name>
        <dbReference type="ChEBI" id="CHEBI:57540"/>
    </ligand>
</feature>
<dbReference type="Pfam" id="PF00533">
    <property type="entry name" value="BRCT"/>
    <property type="match status" value="1"/>
</dbReference>
<evidence type="ECO:0000256" key="15">
    <source>
        <dbReference type="HAMAP-Rule" id="MF_01588"/>
    </source>
</evidence>
<proteinExistence type="inferred from homology"/>
<evidence type="ECO:0000256" key="9">
    <source>
        <dbReference type="ARBA" id="ARBA00022842"/>
    </source>
</evidence>
<dbReference type="EC" id="6.5.1.2" evidence="2 15"/>
<keyword evidence="18" id="KW-1185">Reference proteome</keyword>
<dbReference type="InterPro" id="IPR012340">
    <property type="entry name" value="NA-bd_OB-fold"/>
</dbReference>
<evidence type="ECO:0000256" key="11">
    <source>
        <dbReference type="ARBA" id="ARBA00023204"/>
    </source>
</evidence>
<dbReference type="Gene3D" id="2.40.50.140">
    <property type="entry name" value="Nucleic acid-binding proteins"/>
    <property type="match status" value="1"/>
</dbReference>
<dbReference type="GO" id="GO:0046872">
    <property type="term" value="F:metal ion binding"/>
    <property type="evidence" value="ECO:0007669"/>
    <property type="project" value="UniProtKB-KW"/>
</dbReference>
<dbReference type="Pfam" id="PF03119">
    <property type="entry name" value="DNA_ligase_ZBD"/>
    <property type="match status" value="1"/>
</dbReference>
<evidence type="ECO:0000256" key="6">
    <source>
        <dbReference type="ARBA" id="ARBA00022723"/>
    </source>
</evidence>
<dbReference type="InterPro" id="IPR004150">
    <property type="entry name" value="NAD_DNA_ligase_OB"/>
</dbReference>
<evidence type="ECO:0000256" key="5">
    <source>
        <dbReference type="ARBA" id="ARBA00022705"/>
    </source>
</evidence>
<dbReference type="GO" id="GO:0006260">
    <property type="term" value="P:DNA replication"/>
    <property type="evidence" value="ECO:0007669"/>
    <property type="project" value="UniProtKB-KW"/>
</dbReference>
<dbReference type="InterPro" id="IPR001357">
    <property type="entry name" value="BRCT_dom"/>
</dbReference>
<dbReference type="InterPro" id="IPR041663">
    <property type="entry name" value="DisA/LigA_HHH"/>
</dbReference>
<organism evidence="17 18">
    <name type="scientific">Pelolinea submarina</name>
    <dbReference type="NCBI Taxonomy" id="913107"/>
    <lineage>
        <taxon>Bacteria</taxon>
        <taxon>Bacillati</taxon>
        <taxon>Chloroflexota</taxon>
        <taxon>Anaerolineae</taxon>
        <taxon>Anaerolineales</taxon>
        <taxon>Anaerolineaceae</taxon>
        <taxon>Pelolinea</taxon>
    </lineage>
</organism>
<feature type="active site" description="N6-AMP-lysine intermediate" evidence="15">
    <location>
        <position position="128"/>
    </location>
</feature>
<evidence type="ECO:0000256" key="7">
    <source>
        <dbReference type="ARBA" id="ARBA00022763"/>
    </source>
</evidence>
<dbReference type="InterPro" id="IPR013840">
    <property type="entry name" value="DNAligase_N"/>
</dbReference>
<dbReference type="Gene3D" id="1.10.287.610">
    <property type="entry name" value="Helix hairpin bin"/>
    <property type="match status" value="1"/>
</dbReference>
<keyword evidence="11 15" id="KW-0234">DNA repair</keyword>
<feature type="binding site" evidence="15">
    <location>
        <position position="149"/>
    </location>
    <ligand>
        <name>NAD(+)</name>
        <dbReference type="ChEBI" id="CHEBI:57540"/>
    </ligand>
</feature>
<dbReference type="EMBL" id="QUMS01000001">
    <property type="protein sequence ID" value="REG10975.1"/>
    <property type="molecule type" value="Genomic_DNA"/>
</dbReference>
<sequence length="684" mass="76265">MNKAKIAIIQSMDENYTFPDYEQLKKDIHYHNYRYHVMDDPVISDYEFDQLLLSLRAIEALHPDWITPDSPTQRSGAPPAERFEKVRHPAPILSLANAFSEDDIRTWYERIAKIDERVRQSSFVLEPKIDGLTVVLHYHNGVFVQGATRGDGEVGEDITANLRTILSIPLKIPVEAGDVEVPEVLVVRAEAFIMLKDFERLNQELAEKGEKIYQNPRNTAAGSLRQLDSALVAQRPLTILSYAIVINNPRDSQWETLEYLKRLGFPVSDYSQRCENLEEMIACTRGWLEKREKIPFDIDGVVIKLDDLRLADELGFVGKDPRGSIALKFPAQEVTTKLNDIGVNVGRTGVLTPYAILEPVEIGGVTVKQATLHNFDYIEEKDIRVGDRVLVKRAGEVIPYIIGPITDARNGDEKPYEMPKECPVCHQPVENIEGEVAWYCINSSCPAQIIRNIEHYVSRGAMDIVGLGIKIVEQLVDAGLVNDVADLYMLKRDALLALEGFKDKKADNLLEAIEASKTQTLGRLITALGIRGIGEIAAEDLGRRFDDLDALAQAGTSDLEAIEGFGPNMAKAITDWFSIQKNQETVRKLKAAGVWPVRSEAEQTAPQTLAGKKFVVTGSLVDFTREDIKVYISQHGGKVSDSVSKQTDYLVVGENAGSKLDKARDLGVTILTEAQLKSLAEREE</sequence>
<keyword evidence="8 15" id="KW-0862">Zinc</keyword>
<dbReference type="Gene3D" id="1.10.150.20">
    <property type="entry name" value="5' to 3' exonuclease, C-terminal subdomain"/>
    <property type="match status" value="2"/>
</dbReference>
<feature type="binding site" evidence="15">
    <location>
        <position position="304"/>
    </location>
    <ligand>
        <name>NAD(+)</name>
        <dbReference type="ChEBI" id="CHEBI:57540"/>
    </ligand>
</feature>
<evidence type="ECO:0000256" key="3">
    <source>
        <dbReference type="ARBA" id="ARBA00013308"/>
    </source>
</evidence>
<dbReference type="SMART" id="SM00292">
    <property type="entry name" value="BRCT"/>
    <property type="match status" value="1"/>
</dbReference>
<dbReference type="PANTHER" id="PTHR23389:SF9">
    <property type="entry name" value="DNA LIGASE"/>
    <property type="match status" value="1"/>
</dbReference>
<evidence type="ECO:0000256" key="4">
    <source>
        <dbReference type="ARBA" id="ARBA00022598"/>
    </source>
</evidence>
<evidence type="ECO:0000256" key="10">
    <source>
        <dbReference type="ARBA" id="ARBA00023027"/>
    </source>
</evidence>
<dbReference type="SUPFAM" id="SSF56091">
    <property type="entry name" value="DNA ligase/mRNA capping enzyme, catalytic domain"/>
    <property type="match status" value="1"/>
</dbReference>
<gene>
    <name evidence="15" type="primary">ligA</name>
    <name evidence="17" type="ORF">DFR64_0846</name>
</gene>
<dbReference type="AlphaFoldDB" id="A0A347ZT18"/>
<dbReference type="SUPFAM" id="SSF50249">
    <property type="entry name" value="Nucleic acid-binding proteins"/>
    <property type="match status" value="1"/>
</dbReference>
<evidence type="ECO:0000256" key="8">
    <source>
        <dbReference type="ARBA" id="ARBA00022833"/>
    </source>
</evidence>
<feature type="binding site" evidence="15">
    <location>
        <begin position="94"/>
        <end position="95"/>
    </location>
    <ligand>
        <name>NAD(+)</name>
        <dbReference type="ChEBI" id="CHEBI:57540"/>
    </ligand>
</feature>
<feature type="binding site" evidence="15">
    <location>
        <position position="328"/>
    </location>
    <ligand>
        <name>NAD(+)</name>
        <dbReference type="ChEBI" id="CHEBI:57540"/>
    </ligand>
</feature>
<dbReference type="FunFam" id="2.40.50.140:FF:000012">
    <property type="entry name" value="DNA ligase"/>
    <property type="match status" value="1"/>
</dbReference>
<reference evidence="17 18" key="1">
    <citation type="submission" date="2018-08" db="EMBL/GenBank/DDBJ databases">
        <title>Genomic Encyclopedia of Type Strains, Phase IV (KMG-IV): sequencing the most valuable type-strain genomes for metagenomic binning, comparative biology and taxonomic classification.</title>
        <authorList>
            <person name="Goeker M."/>
        </authorList>
    </citation>
    <scope>NUCLEOTIDE SEQUENCE [LARGE SCALE GENOMIC DNA]</scope>
    <source>
        <strain evidence="17 18">DSM 23923</strain>
    </source>
</reference>
<comment type="caution">
    <text evidence="17">The sequence shown here is derived from an EMBL/GenBank/DDBJ whole genome shotgun (WGS) entry which is preliminary data.</text>
</comment>
<dbReference type="Gene3D" id="6.20.10.30">
    <property type="match status" value="1"/>
</dbReference>
<dbReference type="GO" id="GO:0003911">
    <property type="term" value="F:DNA ligase (NAD+) activity"/>
    <property type="evidence" value="ECO:0007669"/>
    <property type="project" value="UniProtKB-UniRule"/>
</dbReference>
<dbReference type="Pfam" id="PF14520">
    <property type="entry name" value="HHH_5"/>
    <property type="match status" value="1"/>
</dbReference>
<protein>
    <recommendedName>
        <fullName evidence="3 15">DNA ligase</fullName>
        <ecNumber evidence="2 15">6.5.1.2</ecNumber>
    </recommendedName>
    <alternativeName>
        <fullName evidence="15">Polydeoxyribonucleotide synthase [NAD(+)]</fullName>
    </alternativeName>
</protein>
<comment type="catalytic activity">
    <reaction evidence="13 15">
        <text>NAD(+) + (deoxyribonucleotide)n-3'-hydroxyl + 5'-phospho-(deoxyribonucleotide)m = (deoxyribonucleotide)n+m + AMP + beta-nicotinamide D-nucleotide.</text>
        <dbReference type="EC" id="6.5.1.2"/>
    </reaction>
</comment>
<evidence type="ECO:0000313" key="18">
    <source>
        <dbReference type="Proteomes" id="UP000256388"/>
    </source>
</evidence>
<evidence type="ECO:0000259" key="16">
    <source>
        <dbReference type="PROSITE" id="PS50172"/>
    </source>
</evidence>
<evidence type="ECO:0000256" key="12">
    <source>
        <dbReference type="ARBA" id="ARBA00023211"/>
    </source>
</evidence>
<dbReference type="InterPro" id="IPR033136">
    <property type="entry name" value="DNA_ligase_CS"/>
</dbReference>
<dbReference type="GO" id="GO:0006281">
    <property type="term" value="P:DNA repair"/>
    <property type="evidence" value="ECO:0007669"/>
    <property type="project" value="UniProtKB-KW"/>
</dbReference>
<dbReference type="Gene3D" id="3.40.50.10190">
    <property type="entry name" value="BRCT domain"/>
    <property type="match status" value="1"/>
</dbReference>
<evidence type="ECO:0000256" key="1">
    <source>
        <dbReference type="ARBA" id="ARBA00004067"/>
    </source>
</evidence>
<keyword evidence="12 15" id="KW-0464">Manganese</keyword>
<dbReference type="GO" id="GO:0005829">
    <property type="term" value="C:cytosol"/>
    <property type="evidence" value="ECO:0007669"/>
    <property type="project" value="TreeGrafter"/>
</dbReference>
<dbReference type="InterPro" id="IPR013839">
    <property type="entry name" value="DNAligase_adenylation"/>
</dbReference>
<feature type="binding site" evidence="15">
    <location>
        <begin position="45"/>
        <end position="49"/>
    </location>
    <ligand>
        <name>NAD(+)</name>
        <dbReference type="ChEBI" id="CHEBI:57540"/>
    </ligand>
</feature>
<dbReference type="InterPro" id="IPR003583">
    <property type="entry name" value="Hlx-hairpin-Hlx_DNA-bd_motif"/>
</dbReference>
<evidence type="ECO:0000313" key="17">
    <source>
        <dbReference type="EMBL" id="REG10975.1"/>
    </source>
</evidence>
<evidence type="ECO:0000256" key="13">
    <source>
        <dbReference type="ARBA" id="ARBA00034005"/>
    </source>
</evidence>
<dbReference type="Gene3D" id="3.30.470.30">
    <property type="entry name" value="DNA ligase/mRNA capping enzyme"/>
    <property type="match status" value="1"/>
</dbReference>
<dbReference type="GO" id="GO:0003677">
    <property type="term" value="F:DNA binding"/>
    <property type="evidence" value="ECO:0007669"/>
    <property type="project" value="InterPro"/>
</dbReference>
<dbReference type="InterPro" id="IPR001679">
    <property type="entry name" value="DNA_ligase"/>
</dbReference>